<dbReference type="Gene3D" id="2.40.50.140">
    <property type="entry name" value="Nucleic acid-binding proteins"/>
    <property type="match status" value="1"/>
</dbReference>
<dbReference type="NCBIfam" id="TIGR00157">
    <property type="entry name" value="ribosome small subunit-dependent GTPase A"/>
    <property type="match status" value="1"/>
</dbReference>
<protein>
    <recommendedName>
        <fullName evidence="3">Small ribosomal subunit biogenesis GTPase RsgA</fullName>
        <ecNumber evidence="3">3.6.1.-</ecNumber>
    </recommendedName>
</protein>
<dbReference type="Gene3D" id="1.10.40.50">
    <property type="entry name" value="Probable gtpase engc, domain 3"/>
    <property type="match status" value="1"/>
</dbReference>
<name>A0A2P6AUZ4_9GAMM</name>
<dbReference type="InterPro" id="IPR012340">
    <property type="entry name" value="NA-bd_OB-fold"/>
</dbReference>
<dbReference type="EC" id="3.6.1.-" evidence="3"/>
<keyword evidence="3" id="KW-0378">Hydrolase</keyword>
<feature type="binding site" evidence="3">
    <location>
        <begin position="164"/>
        <end position="167"/>
    </location>
    <ligand>
        <name>GTP</name>
        <dbReference type="ChEBI" id="CHEBI:37565"/>
    </ligand>
</feature>
<keyword evidence="3" id="KW-0699">rRNA-binding</keyword>
<dbReference type="EMBL" id="PTQZ01000010">
    <property type="protein sequence ID" value="PQA51816.1"/>
    <property type="molecule type" value="Genomic_DNA"/>
</dbReference>
<evidence type="ECO:0000256" key="3">
    <source>
        <dbReference type="HAMAP-Rule" id="MF_01820"/>
    </source>
</evidence>
<dbReference type="PANTHER" id="PTHR32120">
    <property type="entry name" value="SMALL RIBOSOMAL SUBUNIT BIOGENESIS GTPASE RSGA"/>
    <property type="match status" value="1"/>
</dbReference>
<keyword evidence="1 3" id="KW-0547">Nucleotide-binding</keyword>
<dbReference type="GO" id="GO:0005525">
    <property type="term" value="F:GTP binding"/>
    <property type="evidence" value="ECO:0007669"/>
    <property type="project" value="UniProtKB-UniRule"/>
</dbReference>
<feature type="domain" description="EngC GTPase" evidence="4">
    <location>
        <begin position="125"/>
        <end position="272"/>
    </location>
</feature>
<dbReference type="InterPro" id="IPR010914">
    <property type="entry name" value="RsgA_GTPase_dom"/>
</dbReference>
<proteinExistence type="inferred from homology"/>
<evidence type="ECO:0000313" key="6">
    <source>
        <dbReference type="EMBL" id="PQA51816.1"/>
    </source>
</evidence>
<dbReference type="NCBIfam" id="NF008931">
    <property type="entry name" value="PRK12288.1"/>
    <property type="match status" value="1"/>
</dbReference>
<evidence type="ECO:0000313" key="7">
    <source>
        <dbReference type="Proteomes" id="UP000243900"/>
    </source>
</evidence>
<dbReference type="GO" id="GO:0042274">
    <property type="term" value="P:ribosomal small subunit biogenesis"/>
    <property type="evidence" value="ECO:0007669"/>
    <property type="project" value="UniProtKB-UniRule"/>
</dbReference>
<dbReference type="PANTHER" id="PTHR32120:SF11">
    <property type="entry name" value="SMALL RIBOSOMAL SUBUNIT BIOGENESIS GTPASE RSGA 1, MITOCHONDRIAL-RELATED"/>
    <property type="match status" value="1"/>
</dbReference>
<accession>A0A2P6AUZ4</accession>
<evidence type="ECO:0000256" key="2">
    <source>
        <dbReference type="ARBA" id="ARBA00023134"/>
    </source>
</evidence>
<feature type="binding site" evidence="3">
    <location>
        <position position="311"/>
    </location>
    <ligand>
        <name>Zn(2+)</name>
        <dbReference type="ChEBI" id="CHEBI:29105"/>
    </ligand>
</feature>
<dbReference type="InterPro" id="IPR030378">
    <property type="entry name" value="G_CP_dom"/>
</dbReference>
<feature type="binding site" evidence="3">
    <location>
        <position position="303"/>
    </location>
    <ligand>
        <name>Zn(2+)</name>
        <dbReference type="ChEBI" id="CHEBI:29105"/>
    </ligand>
</feature>
<comment type="cofactor">
    <cofactor evidence="3">
        <name>Zn(2+)</name>
        <dbReference type="ChEBI" id="CHEBI:29105"/>
    </cofactor>
    <text evidence="3">Binds 1 zinc ion per subunit.</text>
</comment>
<dbReference type="Pfam" id="PF03193">
    <property type="entry name" value="RsgA_GTPase"/>
    <property type="match status" value="1"/>
</dbReference>
<keyword evidence="7" id="KW-1185">Reference proteome</keyword>
<dbReference type="InterPro" id="IPR027417">
    <property type="entry name" value="P-loop_NTPase"/>
</dbReference>
<feature type="binding site" evidence="3">
    <location>
        <begin position="216"/>
        <end position="224"/>
    </location>
    <ligand>
        <name>GTP</name>
        <dbReference type="ChEBI" id="CHEBI:37565"/>
    </ligand>
</feature>
<evidence type="ECO:0000256" key="1">
    <source>
        <dbReference type="ARBA" id="ARBA00022741"/>
    </source>
</evidence>
<comment type="similarity">
    <text evidence="3">Belongs to the TRAFAC class YlqF/YawG GTPase family. RsgA subfamily.</text>
</comment>
<dbReference type="RefSeq" id="WP_105191058.1">
    <property type="nucleotide sequence ID" value="NZ_PTQZ01000010.1"/>
</dbReference>
<keyword evidence="2 3" id="KW-0342">GTP-binding</keyword>
<keyword evidence="3" id="KW-0479">Metal-binding</keyword>
<feature type="binding site" evidence="3">
    <location>
        <position position="298"/>
    </location>
    <ligand>
        <name>Zn(2+)</name>
        <dbReference type="ChEBI" id="CHEBI:29105"/>
    </ligand>
</feature>
<reference evidence="7" key="1">
    <citation type="submission" date="2018-02" db="EMBL/GenBank/DDBJ databases">
        <title>Genome sequencing of Solimonas sp. HR-BB.</title>
        <authorList>
            <person name="Lee Y."/>
            <person name="Jeon C.O."/>
        </authorList>
    </citation>
    <scope>NUCLEOTIDE SEQUENCE [LARGE SCALE GENOMIC DNA]</scope>
    <source>
        <strain evidence="7">HR-E</strain>
    </source>
</reference>
<keyword evidence="3" id="KW-0963">Cytoplasm</keyword>
<comment type="subunit">
    <text evidence="3">Monomer. Associates with 30S ribosomal subunit, binds 16S rRNA.</text>
</comment>
<dbReference type="Gene3D" id="3.40.50.300">
    <property type="entry name" value="P-loop containing nucleotide triphosphate hydrolases"/>
    <property type="match status" value="1"/>
</dbReference>
<dbReference type="InterPro" id="IPR004881">
    <property type="entry name" value="Ribosome_biogen_GTPase_RsgA"/>
</dbReference>
<comment type="subcellular location">
    <subcellularLocation>
        <location evidence="3">Cytoplasm</location>
    </subcellularLocation>
</comment>
<keyword evidence="3" id="KW-0694">RNA-binding</keyword>
<keyword evidence="3" id="KW-0690">Ribosome biogenesis</keyword>
<dbReference type="GO" id="GO:0046872">
    <property type="term" value="F:metal ion binding"/>
    <property type="evidence" value="ECO:0007669"/>
    <property type="project" value="UniProtKB-KW"/>
</dbReference>
<evidence type="ECO:0000259" key="4">
    <source>
        <dbReference type="PROSITE" id="PS50936"/>
    </source>
</evidence>
<dbReference type="GO" id="GO:0019843">
    <property type="term" value="F:rRNA binding"/>
    <property type="evidence" value="ECO:0007669"/>
    <property type="project" value="UniProtKB-KW"/>
</dbReference>
<dbReference type="GO" id="GO:0005737">
    <property type="term" value="C:cytoplasm"/>
    <property type="evidence" value="ECO:0007669"/>
    <property type="project" value="UniProtKB-SubCell"/>
</dbReference>
<organism evidence="6 7">
    <name type="scientific">Amnimonas aquatica</name>
    <dbReference type="NCBI Taxonomy" id="2094561"/>
    <lineage>
        <taxon>Bacteria</taxon>
        <taxon>Pseudomonadati</taxon>
        <taxon>Pseudomonadota</taxon>
        <taxon>Gammaproteobacteria</taxon>
        <taxon>Moraxellales</taxon>
        <taxon>Moraxellaceae</taxon>
        <taxon>Amnimonas</taxon>
    </lineage>
</organism>
<dbReference type="PROSITE" id="PS50936">
    <property type="entry name" value="ENGC_GTPASE"/>
    <property type="match status" value="1"/>
</dbReference>
<sequence>MSQRRISRQQGFRIERIQAERIARAEKRAAKAEDLLAGGALGDEQRGRIIAHYGVQVAVEALEGEQTGQRFRCHRRANLEHLVTGDEVVWQPAAEAGTGVISALLPRRSVLVRPDPYGKLKPVAANIDRILLVIAPEPTPSAELIDRYLIACEATGIRPVLVLNKADLMTADRAAALGELMAGFAALGYETRTLSAHGDTGDLRALVAGLTVVFVGQSGVGKSSLVNALLPDVAQKVHALSSGSKLGQHTTTTACWFDLPEGGALIDSPGIREFGVWHMDREQLLDGFIEFRPWLGQCRFRNCAHRQEPGCALRLAVDEGHIQPRRLASFQRLAEEQETR</sequence>
<comment type="caution">
    <text evidence="6">The sequence shown here is derived from an EMBL/GenBank/DDBJ whole genome shotgun (WGS) entry which is preliminary data.</text>
</comment>
<dbReference type="HAMAP" id="MF_01820">
    <property type="entry name" value="GTPase_RsgA"/>
    <property type="match status" value="1"/>
</dbReference>
<dbReference type="Proteomes" id="UP000243900">
    <property type="component" value="Unassembled WGS sequence"/>
</dbReference>
<dbReference type="OrthoDB" id="9809485at2"/>
<feature type="domain" description="CP-type G" evidence="5">
    <location>
        <begin position="117"/>
        <end position="274"/>
    </location>
</feature>
<comment type="function">
    <text evidence="3">One of several proteins that assist in the late maturation steps of the functional core of the 30S ribosomal subunit. Helps release RbfA from mature subunits. May play a role in the assembly of ribosomal proteins into the subunit. Circularly permuted GTPase that catalyzes slow GTP hydrolysis, GTPase activity is stimulated by the 30S ribosomal subunit.</text>
</comment>
<feature type="binding site" evidence="3">
    <location>
        <position position="305"/>
    </location>
    <ligand>
        <name>Zn(2+)</name>
        <dbReference type="ChEBI" id="CHEBI:29105"/>
    </ligand>
</feature>
<dbReference type="AlphaFoldDB" id="A0A2P6AUZ4"/>
<dbReference type="PROSITE" id="PS51721">
    <property type="entry name" value="G_CP"/>
    <property type="match status" value="1"/>
</dbReference>
<evidence type="ECO:0000259" key="5">
    <source>
        <dbReference type="PROSITE" id="PS51721"/>
    </source>
</evidence>
<gene>
    <name evidence="3" type="primary">rsgA</name>
    <name evidence="6" type="ORF">C5O18_01195</name>
</gene>
<dbReference type="CDD" id="cd01854">
    <property type="entry name" value="YjeQ_EngC"/>
    <property type="match status" value="1"/>
</dbReference>
<dbReference type="GO" id="GO:0003924">
    <property type="term" value="F:GTPase activity"/>
    <property type="evidence" value="ECO:0007669"/>
    <property type="project" value="UniProtKB-UniRule"/>
</dbReference>
<dbReference type="SUPFAM" id="SSF52540">
    <property type="entry name" value="P-loop containing nucleoside triphosphate hydrolases"/>
    <property type="match status" value="1"/>
</dbReference>
<keyword evidence="3" id="KW-0862">Zinc</keyword>